<keyword evidence="4" id="KW-1185">Reference proteome</keyword>
<evidence type="ECO:0000259" key="2">
    <source>
        <dbReference type="PROSITE" id="PS50004"/>
    </source>
</evidence>
<protein>
    <recommendedName>
        <fullName evidence="2">C2 domain-containing protein</fullName>
    </recommendedName>
</protein>
<feature type="compositionally biased region" description="Pro residues" evidence="1">
    <location>
        <begin position="50"/>
        <end position="60"/>
    </location>
</feature>
<dbReference type="SMART" id="SM00239">
    <property type="entry name" value="C2"/>
    <property type="match status" value="1"/>
</dbReference>
<evidence type="ECO:0000313" key="3">
    <source>
        <dbReference type="EMBL" id="CAK0892149.1"/>
    </source>
</evidence>
<reference evidence="3" key="1">
    <citation type="submission" date="2023-10" db="EMBL/GenBank/DDBJ databases">
        <authorList>
            <person name="Chen Y."/>
            <person name="Shah S."/>
            <person name="Dougan E. K."/>
            <person name="Thang M."/>
            <person name="Chan C."/>
        </authorList>
    </citation>
    <scope>NUCLEOTIDE SEQUENCE [LARGE SCALE GENOMIC DNA]</scope>
</reference>
<name>A0ABN9X0H7_9DINO</name>
<feature type="region of interest" description="Disordered" evidence="1">
    <location>
        <begin position="1"/>
        <end position="79"/>
    </location>
</feature>
<dbReference type="Proteomes" id="UP001189429">
    <property type="component" value="Unassembled WGS sequence"/>
</dbReference>
<feature type="domain" description="C2" evidence="2">
    <location>
        <begin position="49"/>
        <end position="168"/>
    </location>
</feature>
<organism evidence="3 4">
    <name type="scientific">Prorocentrum cordatum</name>
    <dbReference type="NCBI Taxonomy" id="2364126"/>
    <lineage>
        <taxon>Eukaryota</taxon>
        <taxon>Sar</taxon>
        <taxon>Alveolata</taxon>
        <taxon>Dinophyceae</taxon>
        <taxon>Prorocentrales</taxon>
        <taxon>Prorocentraceae</taxon>
        <taxon>Prorocentrum</taxon>
    </lineage>
</organism>
<dbReference type="EMBL" id="CAUYUJ010019571">
    <property type="protein sequence ID" value="CAK0892149.1"/>
    <property type="molecule type" value="Genomic_DNA"/>
</dbReference>
<dbReference type="SUPFAM" id="SSF49562">
    <property type="entry name" value="C2 domain (Calcium/lipid-binding domain, CaLB)"/>
    <property type="match status" value="1"/>
</dbReference>
<dbReference type="CDD" id="cd00030">
    <property type="entry name" value="C2"/>
    <property type="match status" value="1"/>
</dbReference>
<dbReference type="InterPro" id="IPR035892">
    <property type="entry name" value="C2_domain_sf"/>
</dbReference>
<dbReference type="Pfam" id="PF00168">
    <property type="entry name" value="C2"/>
    <property type="match status" value="1"/>
</dbReference>
<sequence length="452" mass="48313">MPADQAESGAAQPLGAGAATPDGTPTKRGSRASVPAARTPSKGKAGRTPPAGPSPAPRAPNHPHHPLAHRGLGDASGAAPRAPFSDPYCVCQLQGKPKMRFRTRTITDCRTPIWNHSYVFTDWGPHDEVQFKLLDEDEDKSSGADDVLGNATFTSDMLDEHAAFSGVLPLQDPCLDGAVTRRASRGAGHLKVSVQVELAEDDDVFQEFRTRPRVRQSAAMQALQAEVNQLQQVLPDTVCTVDLVDCDLFNWEIALAGMQSYYDQVVREAWTRTVGEHHLGDAGAERSGAEYVLAYSPQPGKHGVRSIGSTGGNEEHEEDEEYEQERAEKQGKGGYRMDAVSVEFGAGACAATSALRGSLKDQNGTVCPSLVGHGDALQLVLGLLSLLTLPLPEQVRIVFKLGVRRLTHRVQAANSMIGNSGQAGQENPNAAYALKQVRRSAEGLSALNSESA</sequence>
<evidence type="ECO:0000313" key="4">
    <source>
        <dbReference type="Proteomes" id="UP001189429"/>
    </source>
</evidence>
<comment type="caution">
    <text evidence="3">The sequence shown here is derived from an EMBL/GenBank/DDBJ whole genome shotgun (WGS) entry which is preliminary data.</text>
</comment>
<dbReference type="InterPro" id="IPR000008">
    <property type="entry name" value="C2_dom"/>
</dbReference>
<dbReference type="Gene3D" id="2.60.40.150">
    <property type="entry name" value="C2 domain"/>
    <property type="match status" value="1"/>
</dbReference>
<dbReference type="PROSITE" id="PS50004">
    <property type="entry name" value="C2"/>
    <property type="match status" value="1"/>
</dbReference>
<accession>A0ABN9X0H7</accession>
<evidence type="ECO:0000256" key="1">
    <source>
        <dbReference type="SAM" id="MobiDB-lite"/>
    </source>
</evidence>
<proteinExistence type="predicted"/>
<gene>
    <name evidence="3" type="ORF">PCOR1329_LOCUS71883</name>
</gene>
<feature type="region of interest" description="Disordered" evidence="1">
    <location>
        <begin position="296"/>
        <end position="332"/>
    </location>
</feature>